<name>A0A5K7YA58_9BACT</name>
<dbReference type="RefSeq" id="WP_155314676.1">
    <property type="nucleotide sequence ID" value="NZ_AP021874.1"/>
</dbReference>
<reference evidence="2 3" key="1">
    <citation type="submission" date="2019-11" db="EMBL/GenBank/DDBJ databases">
        <title>Comparative genomics of hydrocarbon-degrading Desulfosarcina strains.</title>
        <authorList>
            <person name="Watanabe M."/>
            <person name="Kojima H."/>
            <person name="Fukui M."/>
        </authorList>
    </citation>
    <scope>NUCLEOTIDE SEQUENCE [LARGE SCALE GENOMIC DNA]</scope>
    <source>
        <strain evidence="2 3">PL12</strain>
    </source>
</reference>
<proteinExistence type="predicted"/>
<evidence type="ECO:0000313" key="3">
    <source>
        <dbReference type="Proteomes" id="UP000427906"/>
    </source>
</evidence>
<dbReference type="Gene3D" id="3.30.1460.30">
    <property type="entry name" value="YgaC/TfoX-N like chaperone"/>
    <property type="match status" value="1"/>
</dbReference>
<dbReference type="AlphaFoldDB" id="A0A5K7YA58"/>
<dbReference type="EMBL" id="AP021874">
    <property type="protein sequence ID" value="BBO66272.1"/>
    <property type="molecule type" value="Genomic_DNA"/>
</dbReference>
<dbReference type="KEGG" id="dalk:DSCA_02020"/>
<feature type="domain" description="TfoX N-terminal" evidence="1">
    <location>
        <begin position="13"/>
        <end position="102"/>
    </location>
</feature>
<keyword evidence="3" id="KW-1185">Reference proteome</keyword>
<dbReference type="Proteomes" id="UP000427906">
    <property type="component" value="Chromosome"/>
</dbReference>
<dbReference type="SUPFAM" id="SSF159894">
    <property type="entry name" value="YgaC/TfoX-N like"/>
    <property type="match status" value="1"/>
</dbReference>
<organism evidence="2 3">
    <name type="scientific">Desulfosarcina alkanivorans</name>
    <dbReference type="NCBI Taxonomy" id="571177"/>
    <lineage>
        <taxon>Bacteria</taxon>
        <taxon>Pseudomonadati</taxon>
        <taxon>Thermodesulfobacteriota</taxon>
        <taxon>Desulfobacteria</taxon>
        <taxon>Desulfobacterales</taxon>
        <taxon>Desulfosarcinaceae</taxon>
        <taxon>Desulfosarcina</taxon>
    </lineage>
</organism>
<evidence type="ECO:0000259" key="1">
    <source>
        <dbReference type="Pfam" id="PF04993"/>
    </source>
</evidence>
<dbReference type="InterPro" id="IPR007076">
    <property type="entry name" value="TfoX_N"/>
</dbReference>
<dbReference type="OrthoDB" id="1524907at2"/>
<accession>A0A5K7YA58</accession>
<gene>
    <name evidence="2" type="ORF">DSCA_02020</name>
</gene>
<sequence>MTVSDDFLEYVLDQLSAWSGVTARRMFGGAGLYRDGRMFGLVADDVAYLKVDETNKDKFLAAGSSAFRPYPDKPTIMSYFEIPPDILEDPEALIRWAEESLSIQKKRK</sequence>
<evidence type="ECO:0000313" key="2">
    <source>
        <dbReference type="EMBL" id="BBO66272.1"/>
    </source>
</evidence>
<dbReference type="Pfam" id="PF04993">
    <property type="entry name" value="TfoX_N"/>
    <property type="match status" value="1"/>
</dbReference>
<protein>
    <submittedName>
        <fullName evidence="2">Transcriptional regulator</fullName>
    </submittedName>
</protein>